<evidence type="ECO:0000256" key="3">
    <source>
        <dbReference type="ARBA" id="ARBA00022688"/>
    </source>
</evidence>
<dbReference type="EC" id="2.1.1.114" evidence="5"/>
<keyword evidence="2 5" id="KW-0808">Transferase</keyword>
<name>A0A2S5B4V4_9BASI</name>
<evidence type="ECO:0000256" key="6">
    <source>
        <dbReference type="SAM" id="MobiDB-lite"/>
    </source>
</evidence>
<dbReference type="GO" id="GO:0046872">
    <property type="term" value="F:metal ion binding"/>
    <property type="evidence" value="ECO:0007669"/>
    <property type="project" value="UniProtKB-KW"/>
</dbReference>
<dbReference type="SUPFAM" id="SSF53335">
    <property type="entry name" value="S-adenosyl-L-methionine-dependent methyltransferases"/>
    <property type="match status" value="1"/>
</dbReference>
<feature type="binding site" evidence="5">
    <location>
        <position position="214"/>
    </location>
    <ligand>
        <name>Mg(2+)</name>
        <dbReference type="ChEBI" id="CHEBI:18420"/>
    </ligand>
</feature>
<comment type="cofactor">
    <cofactor evidence="5">
        <name>Mg(2+)</name>
        <dbReference type="ChEBI" id="CHEBI:18420"/>
    </cofactor>
</comment>
<dbReference type="AlphaFoldDB" id="A0A2S5B4V4"/>
<keyword evidence="4 5" id="KW-0949">S-adenosyl-L-methionine</keyword>
<dbReference type="Proteomes" id="UP000237144">
    <property type="component" value="Unassembled WGS sequence"/>
</dbReference>
<dbReference type="Gene3D" id="3.40.50.150">
    <property type="entry name" value="Vaccinia Virus protein VP39"/>
    <property type="match status" value="1"/>
</dbReference>
<sequence>MLARSAARPRALRSAVSSSTSWLLSTPARPSPAGSPTSSPSPASSRSLSSSRPSRLDGPRATNTISDEEIAHFSRLSAHWWDPTGEFGLLHRMNPARIEFLKGELLRVEELRGSKWLQGRDVLDVGCGGGIFAESLARSGANTLAIDASGSNITTAQTHAALDPSLRVINSPFSPSASSSARANTLEYRHTAAERLVEEGKTFDVVCAMEVIEHVEDPRGFLECLMQLTKPGGHLLLSTISRTPLARLLTITMAEDILRLVTPGTHSYHKYLKPAELRDFFVREKGWADFETRGCPYDPVAGKWRLLDVGQYGGAGELVNYFAGARRPLE</sequence>
<dbReference type="InterPro" id="IPR010233">
    <property type="entry name" value="UbiG_MeTrfase"/>
</dbReference>
<comment type="catalytic activity">
    <reaction evidence="5">
        <text>a 3,4-dihydroxy-5-(all-trans-polyprenyl)benzoate + S-adenosyl-L-methionine = a 4-hydroxy-3-methoxy-5-(all-trans-polyprenyl)benzoate + S-adenosyl-L-homocysteine + H(+)</text>
        <dbReference type="Rhea" id="RHEA:44452"/>
        <dbReference type="Rhea" id="RHEA-COMP:10930"/>
        <dbReference type="Rhea" id="RHEA-COMP:10931"/>
        <dbReference type="ChEBI" id="CHEBI:15378"/>
        <dbReference type="ChEBI" id="CHEBI:57856"/>
        <dbReference type="ChEBI" id="CHEBI:59789"/>
        <dbReference type="ChEBI" id="CHEBI:64694"/>
        <dbReference type="ChEBI" id="CHEBI:84443"/>
        <dbReference type="EC" id="2.1.1.114"/>
    </reaction>
</comment>
<reference evidence="7 8" key="1">
    <citation type="journal article" date="2018" name="Front. Microbiol.">
        <title>Prospects for Fungal Bioremediation of Acidic Radioactive Waste Sites: Characterization and Genome Sequence of Rhodotorula taiwanensis MD1149.</title>
        <authorList>
            <person name="Tkavc R."/>
            <person name="Matrosova V.Y."/>
            <person name="Grichenko O.E."/>
            <person name="Gostincar C."/>
            <person name="Volpe R.P."/>
            <person name="Klimenkova P."/>
            <person name="Gaidamakova E.K."/>
            <person name="Zhou C.E."/>
            <person name="Stewart B.J."/>
            <person name="Lyman M.G."/>
            <person name="Malfatti S.A."/>
            <person name="Rubinfeld B."/>
            <person name="Courtot M."/>
            <person name="Singh J."/>
            <person name="Dalgard C.L."/>
            <person name="Hamilton T."/>
            <person name="Frey K.G."/>
            <person name="Gunde-Cimerman N."/>
            <person name="Dugan L."/>
            <person name="Daly M.J."/>
        </authorList>
    </citation>
    <scope>NUCLEOTIDE SEQUENCE [LARGE SCALE GENOMIC DNA]</scope>
    <source>
        <strain evidence="7 8">MD1149</strain>
    </source>
</reference>
<comment type="catalytic activity">
    <reaction evidence="5">
        <text>a 3-demethylubiquinone + S-adenosyl-L-methionine = a ubiquinone + S-adenosyl-L-homocysteine</text>
        <dbReference type="Rhea" id="RHEA:81215"/>
        <dbReference type="Rhea" id="RHEA-COMP:9565"/>
        <dbReference type="Rhea" id="RHEA-COMP:19654"/>
        <dbReference type="ChEBI" id="CHEBI:16389"/>
        <dbReference type="ChEBI" id="CHEBI:57856"/>
        <dbReference type="ChEBI" id="CHEBI:59789"/>
        <dbReference type="ChEBI" id="CHEBI:231825"/>
    </reaction>
</comment>
<comment type="pathway">
    <text evidence="5">Cofactor biosynthesis; ubiquinone biosynthesis.</text>
</comment>
<keyword evidence="5" id="KW-0472">Membrane</keyword>
<comment type="caution">
    <text evidence="7">The sequence shown here is derived from an EMBL/GenBank/DDBJ whole genome shotgun (WGS) entry which is preliminary data.</text>
</comment>
<evidence type="ECO:0000256" key="1">
    <source>
        <dbReference type="ARBA" id="ARBA00022603"/>
    </source>
</evidence>
<dbReference type="GO" id="GO:0010420">
    <property type="term" value="F:polyprenyldihydroxybenzoate methyltransferase activity"/>
    <property type="evidence" value="ECO:0007669"/>
    <property type="project" value="UniProtKB-UniRule"/>
</dbReference>
<feature type="binding site" evidence="5">
    <location>
        <position position="213"/>
    </location>
    <ligand>
        <name>Mg(2+)</name>
        <dbReference type="ChEBI" id="CHEBI:18420"/>
    </ligand>
</feature>
<feature type="binding site" evidence="5">
    <location>
        <position position="209"/>
    </location>
    <ligand>
        <name>S-adenosyl-L-methionine</name>
        <dbReference type="ChEBI" id="CHEBI:59789"/>
    </ligand>
</feature>
<dbReference type="GO" id="GO:0061542">
    <property type="term" value="F:3-demethylubiquinol 3-O-methyltransferase activity"/>
    <property type="evidence" value="ECO:0007669"/>
    <property type="project" value="UniProtKB-UniRule"/>
</dbReference>
<comment type="subcellular location">
    <subcellularLocation>
        <location evidence="5">Mitochondrion inner membrane</location>
        <topology evidence="5">Peripheral membrane protein</topology>
        <orientation evidence="5">Matrix side</orientation>
    </subcellularLocation>
</comment>
<dbReference type="GO" id="GO:0032259">
    <property type="term" value="P:methylation"/>
    <property type="evidence" value="ECO:0007669"/>
    <property type="project" value="UniProtKB-KW"/>
</dbReference>
<keyword evidence="3 5" id="KW-0831">Ubiquinone biosynthesis</keyword>
<evidence type="ECO:0000256" key="2">
    <source>
        <dbReference type="ARBA" id="ARBA00022679"/>
    </source>
</evidence>
<gene>
    <name evidence="5" type="primary">COQ3</name>
    <name evidence="7" type="ORF">BMF94_5173</name>
</gene>
<feature type="binding site" evidence="5">
    <location>
        <position position="210"/>
    </location>
    <ligand>
        <name>Mg(2+)</name>
        <dbReference type="ChEBI" id="CHEBI:18420"/>
    </ligand>
</feature>
<comment type="subunit">
    <text evidence="5">Component of a multi-subunit COQ enzyme complex, composed of at least COQ3, COQ4, COQ5, COQ6, COQ7 and COQ9.</text>
</comment>
<feature type="region of interest" description="Disordered" evidence="6">
    <location>
        <begin position="1"/>
        <end position="64"/>
    </location>
</feature>
<dbReference type="HAMAP" id="MF_00472">
    <property type="entry name" value="UbiG"/>
    <property type="match status" value="1"/>
</dbReference>
<accession>A0A2S5B4V4</accession>
<evidence type="ECO:0000256" key="4">
    <source>
        <dbReference type="ARBA" id="ARBA00022691"/>
    </source>
</evidence>
<dbReference type="UniPathway" id="UPA00232"/>
<keyword evidence="5" id="KW-0479">Metal-binding</keyword>
<dbReference type="InterPro" id="IPR029063">
    <property type="entry name" value="SAM-dependent_MTases_sf"/>
</dbReference>
<dbReference type="Pfam" id="PF13489">
    <property type="entry name" value="Methyltransf_23"/>
    <property type="match status" value="1"/>
</dbReference>
<protein>
    <recommendedName>
        <fullName evidence="5">Ubiquinone biosynthesis O-methyltransferase, mitochondrial</fullName>
    </recommendedName>
    <alternativeName>
        <fullName evidence="5">3-demethylubiquinol 3-O-methyltransferase</fullName>
        <ecNumber evidence="5">2.1.1.64</ecNumber>
    </alternativeName>
    <alternativeName>
        <fullName evidence="5">3-demethylubiquinone 3-O-methyltransferase</fullName>
        <ecNumber evidence="5">2.1.1.-</ecNumber>
    </alternativeName>
    <alternativeName>
        <fullName evidence="5">Polyprenyldihydroxybenzoate methyltransferase</fullName>
        <ecNumber evidence="5">2.1.1.114</ecNumber>
    </alternativeName>
</protein>
<dbReference type="GO" id="GO:0120537">
    <property type="term" value="F:3-demethylubiquinone 3-O-methyltransferase activity"/>
    <property type="evidence" value="ECO:0007669"/>
    <property type="project" value="RHEA"/>
</dbReference>
<dbReference type="STRING" id="741276.A0A2S5B4V4"/>
<dbReference type="PANTHER" id="PTHR43464:SF19">
    <property type="entry name" value="UBIQUINONE BIOSYNTHESIS O-METHYLTRANSFERASE, MITOCHONDRIAL"/>
    <property type="match status" value="1"/>
</dbReference>
<dbReference type="GO" id="GO:0031314">
    <property type="term" value="C:extrinsic component of mitochondrial inner membrane"/>
    <property type="evidence" value="ECO:0007669"/>
    <property type="project" value="UniProtKB-UniRule"/>
</dbReference>
<dbReference type="EMBL" id="PJQD01000072">
    <property type="protein sequence ID" value="POY71812.1"/>
    <property type="molecule type" value="Genomic_DNA"/>
</dbReference>
<dbReference type="EC" id="2.1.1.-" evidence="5"/>
<feature type="compositionally biased region" description="Low complexity" evidence="6">
    <location>
        <begin position="1"/>
        <end position="53"/>
    </location>
</feature>
<dbReference type="NCBIfam" id="TIGR01983">
    <property type="entry name" value="UbiG"/>
    <property type="match status" value="1"/>
</dbReference>
<dbReference type="EC" id="2.1.1.64" evidence="5"/>
<evidence type="ECO:0000313" key="7">
    <source>
        <dbReference type="EMBL" id="POY71812.1"/>
    </source>
</evidence>
<evidence type="ECO:0000313" key="8">
    <source>
        <dbReference type="Proteomes" id="UP000237144"/>
    </source>
</evidence>
<evidence type="ECO:0000256" key="5">
    <source>
        <dbReference type="HAMAP-Rule" id="MF_03190"/>
    </source>
</evidence>
<feature type="binding site" evidence="5">
    <location>
        <position position="97"/>
    </location>
    <ligand>
        <name>S-adenosyl-L-methionine</name>
        <dbReference type="ChEBI" id="CHEBI:59789"/>
    </ligand>
</feature>
<organism evidence="7 8">
    <name type="scientific">Rhodotorula taiwanensis</name>
    <dbReference type="NCBI Taxonomy" id="741276"/>
    <lineage>
        <taxon>Eukaryota</taxon>
        <taxon>Fungi</taxon>
        <taxon>Dikarya</taxon>
        <taxon>Basidiomycota</taxon>
        <taxon>Pucciniomycotina</taxon>
        <taxon>Microbotryomycetes</taxon>
        <taxon>Sporidiobolales</taxon>
        <taxon>Sporidiobolaceae</taxon>
        <taxon>Rhodotorula</taxon>
    </lineage>
</organism>
<keyword evidence="8" id="KW-1185">Reference proteome</keyword>
<dbReference type="OrthoDB" id="3265906at2759"/>
<comment type="similarity">
    <text evidence="5">Belongs to the class I-like SAM-binding methyltransferase superfamily. UbiG/COQ3 family.</text>
</comment>
<keyword evidence="5" id="KW-0460">Magnesium</keyword>
<dbReference type="PANTHER" id="PTHR43464">
    <property type="entry name" value="METHYLTRANSFERASE"/>
    <property type="match status" value="1"/>
</dbReference>
<feature type="binding site" evidence="5">
    <location>
        <position position="126"/>
    </location>
    <ligand>
        <name>S-adenosyl-L-methionine</name>
        <dbReference type="ChEBI" id="CHEBI:59789"/>
    </ligand>
</feature>
<comment type="catalytic activity">
    <reaction evidence="5">
        <text>a 3-demethylubiquinol + S-adenosyl-L-methionine = a ubiquinol + S-adenosyl-L-homocysteine + H(+)</text>
        <dbReference type="Rhea" id="RHEA:44380"/>
        <dbReference type="Rhea" id="RHEA-COMP:9566"/>
        <dbReference type="Rhea" id="RHEA-COMP:10914"/>
        <dbReference type="ChEBI" id="CHEBI:15378"/>
        <dbReference type="ChEBI" id="CHEBI:17976"/>
        <dbReference type="ChEBI" id="CHEBI:57856"/>
        <dbReference type="ChEBI" id="CHEBI:59789"/>
        <dbReference type="ChEBI" id="CHEBI:84422"/>
        <dbReference type="EC" id="2.1.1.64"/>
    </reaction>
</comment>
<keyword evidence="5" id="KW-0999">Mitochondrion inner membrane</keyword>
<dbReference type="CDD" id="cd02440">
    <property type="entry name" value="AdoMet_MTases"/>
    <property type="match status" value="1"/>
</dbReference>
<feature type="binding site" evidence="5">
    <location>
        <position position="147"/>
    </location>
    <ligand>
        <name>S-adenosyl-L-methionine</name>
        <dbReference type="ChEBI" id="CHEBI:59789"/>
    </ligand>
</feature>
<keyword evidence="5" id="KW-0496">Mitochondrion</keyword>
<proteinExistence type="inferred from homology"/>
<keyword evidence="1 5" id="KW-0489">Methyltransferase</keyword>
<comment type="function">
    <text evidence="5">O-methyltransferase required for two non-consecutive steps during ubiquinone biosynthesis. Catalyzes the 2 O-methylation of 3,4-dihydroxy-5-(all-trans-polyprenyl)benzoic acid into 4-hydroxy-3-methoxy-5-(all-trans-polyprenyl)benzoic acid. Also catalyzes the last step of ubiquinone biosynthesis by mediating methylation of 3-demethylubiquinone into ubiquinone. Also able to mediate the methylation of 3-demethylubiquinol into ubiquinol.</text>
</comment>